<organism evidence="14 15">
    <name type="scientific">Holtiella tumoricola</name>
    <dbReference type="NCBI Taxonomy" id="3018743"/>
    <lineage>
        <taxon>Bacteria</taxon>
        <taxon>Bacillati</taxon>
        <taxon>Bacillota</taxon>
        <taxon>Clostridia</taxon>
        <taxon>Lachnospirales</taxon>
        <taxon>Cellulosilyticaceae</taxon>
        <taxon>Holtiella</taxon>
    </lineage>
</organism>
<evidence type="ECO:0000256" key="8">
    <source>
        <dbReference type="PIRSR" id="PIRSR601088-1"/>
    </source>
</evidence>
<evidence type="ECO:0000256" key="11">
    <source>
        <dbReference type="PIRSR" id="PIRSR601088-4"/>
    </source>
</evidence>
<dbReference type="GO" id="GO:0046872">
    <property type="term" value="F:metal ion binding"/>
    <property type="evidence" value="ECO:0007669"/>
    <property type="project" value="UniProtKB-KW"/>
</dbReference>
<evidence type="ECO:0000256" key="4">
    <source>
        <dbReference type="ARBA" id="ARBA00022801"/>
    </source>
</evidence>
<gene>
    <name evidence="14" type="ORF">PBV87_11915</name>
</gene>
<dbReference type="SUPFAM" id="SSF56327">
    <property type="entry name" value="LDH C-terminal domain-like"/>
    <property type="match status" value="1"/>
</dbReference>
<dbReference type="RefSeq" id="WP_271012446.1">
    <property type="nucleotide sequence ID" value="NZ_JAQIFT010000046.1"/>
</dbReference>
<accession>A0AA42DNB2</accession>
<reference evidence="14" key="1">
    <citation type="journal article" date="2023" name="Int. J. Syst. Evol. Microbiol.">
        <title>&lt;i&gt;Holtiella tumoricola&lt;/i&gt; gen. nov. sp. nov., isolated from a human clinical sample.</title>
        <authorList>
            <person name="Allen-Vercoe E."/>
            <person name="Daigneault M.C."/>
            <person name="Vancuren S.J."/>
            <person name="Cochrane K."/>
            <person name="O'Neal L.L."/>
            <person name="Sankaranarayanan K."/>
            <person name="Lawson P.A."/>
        </authorList>
    </citation>
    <scope>NUCLEOTIDE SEQUENCE</scope>
    <source>
        <strain evidence="14">CC70A</strain>
    </source>
</reference>
<dbReference type="PRINTS" id="PR00732">
    <property type="entry name" value="GLHYDRLASE4"/>
</dbReference>
<dbReference type="PANTHER" id="PTHR32092:SF5">
    <property type="entry name" value="6-PHOSPHO-BETA-GLUCOSIDASE"/>
    <property type="match status" value="1"/>
</dbReference>
<feature type="domain" description="Glycosyl hydrolase family 4 C-terminal" evidence="13">
    <location>
        <begin position="190"/>
        <end position="430"/>
    </location>
</feature>
<evidence type="ECO:0000256" key="7">
    <source>
        <dbReference type="ARBA" id="ARBA00023295"/>
    </source>
</evidence>
<dbReference type="EMBL" id="JAQIFT010000046">
    <property type="protein sequence ID" value="MDA3732190.1"/>
    <property type="molecule type" value="Genomic_DNA"/>
</dbReference>
<feature type="binding site" evidence="9">
    <location>
        <position position="144"/>
    </location>
    <ligand>
        <name>substrate</name>
    </ligand>
</feature>
<dbReference type="SUPFAM" id="SSF51735">
    <property type="entry name" value="NAD(P)-binding Rossmann-fold domains"/>
    <property type="match status" value="1"/>
</dbReference>
<comment type="similarity">
    <text evidence="1 12">Belongs to the glycosyl hydrolase 4 family.</text>
</comment>
<dbReference type="InterPro" id="IPR036291">
    <property type="entry name" value="NAD(P)-bd_dom_sf"/>
</dbReference>
<evidence type="ECO:0000256" key="6">
    <source>
        <dbReference type="ARBA" id="ARBA00023211"/>
    </source>
</evidence>
<evidence type="ECO:0000256" key="12">
    <source>
        <dbReference type="RuleBase" id="RU361152"/>
    </source>
</evidence>
<evidence type="ECO:0000259" key="13">
    <source>
        <dbReference type="Pfam" id="PF11975"/>
    </source>
</evidence>
<protein>
    <submittedName>
        <fullName evidence="14">Glycoside hydrolase</fullName>
    </submittedName>
</protein>
<dbReference type="GO" id="GO:0016616">
    <property type="term" value="F:oxidoreductase activity, acting on the CH-OH group of donors, NAD or NADP as acceptor"/>
    <property type="evidence" value="ECO:0007669"/>
    <property type="project" value="InterPro"/>
</dbReference>
<keyword evidence="10" id="KW-0408">Iron</keyword>
<feature type="binding site" evidence="9">
    <location>
        <position position="90"/>
    </location>
    <ligand>
        <name>substrate</name>
    </ligand>
</feature>
<comment type="subunit">
    <text evidence="2">Homotetramer.</text>
</comment>
<keyword evidence="6 10" id="KW-0464">Manganese</keyword>
<evidence type="ECO:0000256" key="2">
    <source>
        <dbReference type="ARBA" id="ARBA00011881"/>
    </source>
</evidence>
<feature type="site" description="Increases basicity of active site Tyr" evidence="11">
    <location>
        <position position="106"/>
    </location>
</feature>
<evidence type="ECO:0000256" key="1">
    <source>
        <dbReference type="ARBA" id="ARBA00010141"/>
    </source>
</evidence>
<feature type="binding site" evidence="10">
    <location>
        <position position="165"/>
    </location>
    <ligand>
        <name>Mn(2+)</name>
        <dbReference type="ChEBI" id="CHEBI:29035"/>
    </ligand>
</feature>
<evidence type="ECO:0000313" key="15">
    <source>
        <dbReference type="Proteomes" id="UP001169242"/>
    </source>
</evidence>
<evidence type="ECO:0000256" key="3">
    <source>
        <dbReference type="ARBA" id="ARBA00022723"/>
    </source>
</evidence>
<feature type="active site" description="Proton donor" evidence="8">
    <location>
        <position position="166"/>
    </location>
</feature>
<evidence type="ECO:0000256" key="9">
    <source>
        <dbReference type="PIRSR" id="PIRSR601088-2"/>
    </source>
</evidence>
<comment type="caution">
    <text evidence="14">The sequence shown here is derived from an EMBL/GenBank/DDBJ whole genome shotgun (WGS) entry which is preliminary data.</text>
</comment>
<name>A0AA42DNB2_9FIRM</name>
<dbReference type="Proteomes" id="UP001169242">
    <property type="component" value="Unassembled WGS sequence"/>
</dbReference>
<feature type="active site" description="Proton acceptor" evidence="8">
    <location>
        <position position="244"/>
    </location>
</feature>
<dbReference type="Pfam" id="PF11975">
    <property type="entry name" value="Glyco_hydro_4C"/>
    <property type="match status" value="1"/>
</dbReference>
<proteinExistence type="inferred from homology"/>
<evidence type="ECO:0000313" key="14">
    <source>
        <dbReference type="EMBL" id="MDA3732190.1"/>
    </source>
</evidence>
<dbReference type="PROSITE" id="PS01324">
    <property type="entry name" value="GLYCOSYL_HYDROL_F4"/>
    <property type="match status" value="1"/>
</dbReference>
<dbReference type="Gene3D" id="3.40.50.720">
    <property type="entry name" value="NAD(P)-binding Rossmann-like Domain"/>
    <property type="match status" value="1"/>
</dbReference>
<evidence type="ECO:0000256" key="5">
    <source>
        <dbReference type="ARBA" id="ARBA00023027"/>
    </source>
</evidence>
<dbReference type="InterPro" id="IPR022616">
    <property type="entry name" value="Glyco_hydro_4_C"/>
</dbReference>
<dbReference type="InterPro" id="IPR015955">
    <property type="entry name" value="Lactate_DH/Glyco_Ohase_4_C"/>
</dbReference>
<dbReference type="InterPro" id="IPR001088">
    <property type="entry name" value="Glyco_hydro_4"/>
</dbReference>
<keyword evidence="10" id="KW-0170">Cobalt</keyword>
<dbReference type="PANTHER" id="PTHR32092">
    <property type="entry name" value="6-PHOSPHO-BETA-GLUCOSIDASE-RELATED"/>
    <property type="match status" value="1"/>
</dbReference>
<dbReference type="GO" id="GO:0005975">
    <property type="term" value="P:carbohydrate metabolic process"/>
    <property type="evidence" value="ECO:0007669"/>
    <property type="project" value="InterPro"/>
</dbReference>
<keyword evidence="15" id="KW-1185">Reference proteome</keyword>
<dbReference type="AlphaFoldDB" id="A0AA42DNB2"/>
<keyword evidence="3 10" id="KW-0479">Metal-binding</keyword>
<dbReference type="Gene3D" id="3.90.110.10">
    <property type="entry name" value="Lactate dehydrogenase/glycoside hydrolase, family 4, C-terminal"/>
    <property type="match status" value="1"/>
</dbReference>
<dbReference type="GO" id="GO:0004553">
    <property type="term" value="F:hydrolase activity, hydrolyzing O-glycosyl compounds"/>
    <property type="evidence" value="ECO:0007669"/>
    <property type="project" value="InterPro"/>
</dbReference>
<keyword evidence="7 12" id="KW-0326">Glycosidase</keyword>
<feature type="binding site" evidence="10">
    <location>
        <position position="195"/>
    </location>
    <ligand>
        <name>Mn(2+)</name>
        <dbReference type="ChEBI" id="CHEBI:29035"/>
    </ligand>
</feature>
<sequence length="452" mass="50547">MKIAVIGGAGVRTVIFVNGLLDRYKALNINKVVLFDIDGEKLEIIGKLCKHVVERRNETLQVEVAYEAVEAITGADYIVTTLRVGGDHSRVVDETIALETGVIGQETTGVGGFSMAVRTIPVLIEYCELIKEHAPNAWIFNFSNPSGLVTQALRSKGYDKIIGICDAPSSTKFRMAHALDVAEKDLYVEFFGLNHLSWISSVKRYEEEMLPTLLNDDAFLNGIQEFSMFDPDLLRQIGFLPNEYLYYYYHREKALENILKSGATRGKTIEAVNIQMMEELKRINIDEQPEEALQIFLYYMEVRERSYMSIETGSNKKAEIERGNLQVPDGIGYAGVMLDCIEGLQSEEGRYLVLSVQNQGCMAGLAPEDVVEVTCNVSKEGIHPVAVGEVPEYCNVLIHAIKLYEKLTVEAIFTKSKEKAIQALTLHPLINSYSLAKVLVEKYDQAYGGLFN</sequence>
<keyword evidence="5 12" id="KW-0520">NAD</keyword>
<keyword evidence="4 12" id="KW-0378">Hydrolase</keyword>
<evidence type="ECO:0000256" key="10">
    <source>
        <dbReference type="PIRSR" id="PIRSR601088-3"/>
    </source>
</evidence>
<keyword evidence="10" id="KW-0533">Nickel</keyword>
<dbReference type="Pfam" id="PF02056">
    <property type="entry name" value="Glyco_hydro_4"/>
    <property type="match status" value="1"/>
</dbReference>
<dbReference type="InterPro" id="IPR019802">
    <property type="entry name" value="GlycHydrolase_4_CS"/>
</dbReference>
<comment type="cofactor">
    <cofactor evidence="12">
        <name>NAD(+)</name>
        <dbReference type="ChEBI" id="CHEBI:57540"/>
    </cofactor>
    <text evidence="12">Binds 1 NAD(+) per subunit.</text>
</comment>